<feature type="region of interest" description="Disordered" evidence="1">
    <location>
        <begin position="65"/>
        <end position="97"/>
    </location>
</feature>
<dbReference type="EMBL" id="VSRR010096217">
    <property type="protein sequence ID" value="MPC93815.1"/>
    <property type="molecule type" value="Genomic_DNA"/>
</dbReference>
<keyword evidence="3" id="KW-1185">Reference proteome</keyword>
<name>A0A5B7JGV0_PORTR</name>
<organism evidence="2 3">
    <name type="scientific">Portunus trituberculatus</name>
    <name type="common">Swimming crab</name>
    <name type="synonym">Neptunus trituberculatus</name>
    <dbReference type="NCBI Taxonomy" id="210409"/>
    <lineage>
        <taxon>Eukaryota</taxon>
        <taxon>Metazoa</taxon>
        <taxon>Ecdysozoa</taxon>
        <taxon>Arthropoda</taxon>
        <taxon>Crustacea</taxon>
        <taxon>Multicrustacea</taxon>
        <taxon>Malacostraca</taxon>
        <taxon>Eumalacostraca</taxon>
        <taxon>Eucarida</taxon>
        <taxon>Decapoda</taxon>
        <taxon>Pleocyemata</taxon>
        <taxon>Brachyura</taxon>
        <taxon>Eubrachyura</taxon>
        <taxon>Portunoidea</taxon>
        <taxon>Portunidae</taxon>
        <taxon>Portuninae</taxon>
        <taxon>Portunus</taxon>
    </lineage>
</organism>
<protein>
    <submittedName>
        <fullName evidence="2">Uncharacterized protein</fullName>
    </submittedName>
</protein>
<evidence type="ECO:0000313" key="3">
    <source>
        <dbReference type="Proteomes" id="UP000324222"/>
    </source>
</evidence>
<gene>
    <name evidence="2" type="ORF">E2C01_088958</name>
</gene>
<evidence type="ECO:0000256" key="1">
    <source>
        <dbReference type="SAM" id="MobiDB-lite"/>
    </source>
</evidence>
<comment type="caution">
    <text evidence="2">The sequence shown here is derived from an EMBL/GenBank/DDBJ whole genome shotgun (WGS) entry which is preliminary data.</text>
</comment>
<dbReference type="Proteomes" id="UP000324222">
    <property type="component" value="Unassembled WGS sequence"/>
</dbReference>
<accession>A0A5B7JGV0</accession>
<evidence type="ECO:0000313" key="2">
    <source>
        <dbReference type="EMBL" id="MPC93815.1"/>
    </source>
</evidence>
<reference evidence="2 3" key="1">
    <citation type="submission" date="2019-05" db="EMBL/GenBank/DDBJ databases">
        <title>Another draft genome of Portunus trituberculatus and its Hox gene families provides insights of decapod evolution.</title>
        <authorList>
            <person name="Jeong J.-H."/>
            <person name="Song I."/>
            <person name="Kim S."/>
            <person name="Choi T."/>
            <person name="Kim D."/>
            <person name="Ryu S."/>
            <person name="Kim W."/>
        </authorList>
    </citation>
    <scope>NUCLEOTIDE SEQUENCE [LARGE SCALE GENOMIC DNA]</scope>
    <source>
        <tissue evidence="2">Muscle</tissue>
    </source>
</reference>
<dbReference type="AlphaFoldDB" id="A0A5B7JGV0"/>
<sequence length="97" mass="10476">MFVFLRADEAVKTVCINEMWCCGGVCGSDGATIKPQQQHISGTGDTPQLSHLCEVGQQIMTRPFRRPPGLRYQGGAAHHWGGGNSVQVHGRVGGEDR</sequence>
<proteinExistence type="predicted"/>